<feature type="region of interest" description="Disordered" evidence="1">
    <location>
        <begin position="1"/>
        <end position="28"/>
    </location>
</feature>
<feature type="compositionally biased region" description="Gly residues" evidence="1">
    <location>
        <begin position="1"/>
        <end position="10"/>
    </location>
</feature>
<dbReference type="Proteomes" id="UP001358586">
    <property type="component" value="Chromosome 13"/>
</dbReference>
<protein>
    <submittedName>
        <fullName evidence="2">Uncharacterized protein</fullName>
    </submittedName>
</protein>
<evidence type="ECO:0000256" key="1">
    <source>
        <dbReference type="SAM" id="MobiDB-lite"/>
    </source>
</evidence>
<evidence type="ECO:0000313" key="3">
    <source>
        <dbReference type="Proteomes" id="UP001358586"/>
    </source>
</evidence>
<evidence type="ECO:0000313" key="2">
    <source>
        <dbReference type="EMBL" id="KAK5771694.1"/>
    </source>
</evidence>
<feature type="region of interest" description="Disordered" evidence="1">
    <location>
        <begin position="45"/>
        <end position="64"/>
    </location>
</feature>
<sequence>MVRSRGGGRSVQGTTHVVEESSKESTSLSREIDEYMDVQSFMHNVQMGPSVGPTREGNVSSRMKQKTTVGAVNIVLSIEDKDNPIRELCRKKGKDCATTFGDVATTITVPTVIPSPHGSPPLPIPLIEDTFSVIVQHGILGGSMKFMFTSGETQTLFS</sequence>
<dbReference type="EMBL" id="JARKNE010000013">
    <property type="protein sequence ID" value="KAK5771694.1"/>
    <property type="molecule type" value="Genomic_DNA"/>
</dbReference>
<reference evidence="2 3" key="1">
    <citation type="submission" date="2023-03" db="EMBL/GenBank/DDBJ databases">
        <title>WGS of Gossypium arboreum.</title>
        <authorList>
            <person name="Yu D."/>
        </authorList>
    </citation>
    <scope>NUCLEOTIDE SEQUENCE [LARGE SCALE GENOMIC DNA]</scope>
    <source>
        <tissue evidence="2">Leaf</tissue>
    </source>
</reference>
<name>A0ABR0MH66_GOSAR</name>
<accession>A0ABR0MH66</accession>
<keyword evidence="3" id="KW-1185">Reference proteome</keyword>
<comment type="caution">
    <text evidence="2">The sequence shown here is derived from an EMBL/GenBank/DDBJ whole genome shotgun (WGS) entry which is preliminary data.</text>
</comment>
<gene>
    <name evidence="2" type="ORF">PVK06_047931</name>
</gene>
<organism evidence="2 3">
    <name type="scientific">Gossypium arboreum</name>
    <name type="common">Tree cotton</name>
    <name type="synonym">Gossypium nanking</name>
    <dbReference type="NCBI Taxonomy" id="29729"/>
    <lineage>
        <taxon>Eukaryota</taxon>
        <taxon>Viridiplantae</taxon>
        <taxon>Streptophyta</taxon>
        <taxon>Embryophyta</taxon>
        <taxon>Tracheophyta</taxon>
        <taxon>Spermatophyta</taxon>
        <taxon>Magnoliopsida</taxon>
        <taxon>eudicotyledons</taxon>
        <taxon>Gunneridae</taxon>
        <taxon>Pentapetalae</taxon>
        <taxon>rosids</taxon>
        <taxon>malvids</taxon>
        <taxon>Malvales</taxon>
        <taxon>Malvaceae</taxon>
        <taxon>Malvoideae</taxon>
        <taxon>Gossypium</taxon>
    </lineage>
</organism>
<proteinExistence type="predicted"/>